<protein>
    <submittedName>
        <fullName evidence="1">Uncharacterized protein</fullName>
    </submittedName>
</protein>
<keyword evidence="2" id="KW-1185">Reference proteome</keyword>
<accession>A0A4Y2R9U1</accession>
<gene>
    <name evidence="1" type="ORF">AVEN_124193_1</name>
</gene>
<organism evidence="1 2">
    <name type="scientific">Araneus ventricosus</name>
    <name type="common">Orbweaver spider</name>
    <name type="synonym">Epeira ventricosa</name>
    <dbReference type="NCBI Taxonomy" id="182803"/>
    <lineage>
        <taxon>Eukaryota</taxon>
        <taxon>Metazoa</taxon>
        <taxon>Ecdysozoa</taxon>
        <taxon>Arthropoda</taxon>
        <taxon>Chelicerata</taxon>
        <taxon>Arachnida</taxon>
        <taxon>Araneae</taxon>
        <taxon>Araneomorphae</taxon>
        <taxon>Entelegynae</taxon>
        <taxon>Araneoidea</taxon>
        <taxon>Araneidae</taxon>
        <taxon>Araneus</taxon>
    </lineage>
</organism>
<sequence length="134" mass="15410">MIGEDLEKFSGSRVMRTIAIGRVPIRNLPNRVPIRNLPNRVPIRNLPNRLLVGQITVNEGDNFDICFLENIPGDENGSLSMLELFCLQDGWSYEMHQDFLEICLKMRRTRILGLELFCESYKESVSKLSLHSLC</sequence>
<name>A0A4Y2R9U1_ARAVE</name>
<dbReference type="EMBL" id="BGPR01016306">
    <property type="protein sequence ID" value="GBN72522.1"/>
    <property type="molecule type" value="Genomic_DNA"/>
</dbReference>
<comment type="caution">
    <text evidence="1">The sequence shown here is derived from an EMBL/GenBank/DDBJ whole genome shotgun (WGS) entry which is preliminary data.</text>
</comment>
<proteinExistence type="predicted"/>
<reference evidence="1 2" key="1">
    <citation type="journal article" date="2019" name="Sci. Rep.">
        <title>Orb-weaving spider Araneus ventricosus genome elucidates the spidroin gene catalogue.</title>
        <authorList>
            <person name="Kono N."/>
            <person name="Nakamura H."/>
            <person name="Ohtoshi R."/>
            <person name="Moran D.A.P."/>
            <person name="Shinohara A."/>
            <person name="Yoshida Y."/>
            <person name="Fujiwara M."/>
            <person name="Mori M."/>
            <person name="Tomita M."/>
            <person name="Arakawa K."/>
        </authorList>
    </citation>
    <scope>NUCLEOTIDE SEQUENCE [LARGE SCALE GENOMIC DNA]</scope>
</reference>
<evidence type="ECO:0000313" key="1">
    <source>
        <dbReference type="EMBL" id="GBN72522.1"/>
    </source>
</evidence>
<dbReference type="Proteomes" id="UP000499080">
    <property type="component" value="Unassembled WGS sequence"/>
</dbReference>
<evidence type="ECO:0000313" key="2">
    <source>
        <dbReference type="Proteomes" id="UP000499080"/>
    </source>
</evidence>
<dbReference type="AlphaFoldDB" id="A0A4Y2R9U1"/>